<comment type="caution">
    <text evidence="1">The sequence shown here is derived from an EMBL/GenBank/DDBJ whole genome shotgun (WGS) entry which is preliminary data.</text>
</comment>
<proteinExistence type="predicted"/>
<sequence>MTPYTDLAREKGILTWDALKSYIAALPYGRTSNPKDALSVLQDGRGTCSGKHAYLACYALENAIPHVRLMVSLFKMSAESTPKIADVLTHFHLDYIPEAHCYLLENNVPGDYTRPGKFFNDFEKRILETHELDPEKAAEQKTALHKAYMKKWLSEMFLPYSFEEIWRIREACIASL</sequence>
<evidence type="ECO:0000313" key="2">
    <source>
        <dbReference type="Proteomes" id="UP000245523"/>
    </source>
</evidence>
<dbReference type="EMBL" id="QGHD01000006">
    <property type="protein sequence ID" value="PWL03412.1"/>
    <property type="molecule type" value="Genomic_DNA"/>
</dbReference>
<keyword evidence="2" id="KW-1185">Reference proteome</keyword>
<protein>
    <recommendedName>
        <fullName evidence="3">Transglutaminase-like superfamily protein</fullName>
    </recommendedName>
</protein>
<organism evidence="1 2">
    <name type="scientific">Hallerella porci</name>
    <dbReference type="NCBI Taxonomy" id="1945871"/>
    <lineage>
        <taxon>Bacteria</taxon>
        <taxon>Pseudomonadati</taxon>
        <taxon>Fibrobacterota</taxon>
        <taxon>Fibrobacteria</taxon>
        <taxon>Fibrobacterales</taxon>
        <taxon>Fibrobacteraceae</taxon>
        <taxon>Hallerella</taxon>
    </lineage>
</organism>
<evidence type="ECO:0008006" key="3">
    <source>
        <dbReference type="Google" id="ProtNLM"/>
    </source>
</evidence>
<dbReference type="Proteomes" id="UP000245523">
    <property type="component" value="Unassembled WGS sequence"/>
</dbReference>
<gene>
    <name evidence="1" type="ORF">B0H50_10670</name>
</gene>
<name>A0ABX5LLV1_9BACT</name>
<dbReference type="RefSeq" id="WP_106197301.1">
    <property type="nucleotide sequence ID" value="NZ_JAXEIU010000057.1"/>
</dbReference>
<accession>A0ABX5LLV1</accession>
<evidence type="ECO:0000313" key="1">
    <source>
        <dbReference type="EMBL" id="PWL03412.1"/>
    </source>
</evidence>
<reference evidence="1 2" key="1">
    <citation type="submission" date="2018-05" db="EMBL/GenBank/DDBJ databases">
        <title>Animal gut microbial communities from fecal samples from Wisconsin, USA.</title>
        <authorList>
            <person name="Neumann A."/>
        </authorList>
    </citation>
    <scope>NUCLEOTIDE SEQUENCE [LARGE SCALE GENOMIC DNA]</scope>
    <source>
        <strain evidence="1 2">UWS4</strain>
    </source>
</reference>